<name>A0AAE6QHZ8_9PSED</name>
<proteinExistence type="predicted"/>
<dbReference type="Pfam" id="PF05155">
    <property type="entry name" value="G2P_X_C"/>
    <property type="match status" value="1"/>
</dbReference>
<evidence type="ECO:0000313" key="2">
    <source>
        <dbReference type="EMBL" id="QGT82101.1"/>
    </source>
</evidence>
<dbReference type="EMBL" id="CP046441">
    <property type="protein sequence ID" value="QGT82101.1"/>
    <property type="molecule type" value="Genomic_DNA"/>
</dbReference>
<sequence>MTCRELIETLLSRQIVSSQLSAYSTAIYYQLWREGCVFDSSDRSVQTHRARLRKLGFDIVKPYVAE</sequence>
<protein>
    <recommendedName>
        <fullName evidence="1">Replication-associated protein G2P C-terminal domain-containing protein</fullName>
    </recommendedName>
</protein>
<evidence type="ECO:0000259" key="1">
    <source>
        <dbReference type="Pfam" id="PF05155"/>
    </source>
</evidence>
<accession>A0AAE6QHZ8</accession>
<dbReference type="InterPro" id="IPR022688">
    <property type="entry name" value="G2P_C"/>
</dbReference>
<dbReference type="AlphaFoldDB" id="A0AAE6QHZ8"/>
<dbReference type="RefSeq" id="WP_122356163.1">
    <property type="nucleotide sequence ID" value="NZ_CP046441.1"/>
</dbReference>
<gene>
    <name evidence="2" type="ORF">GMO17_13355</name>
</gene>
<feature type="domain" description="Replication-associated protein G2P C-terminal" evidence="1">
    <location>
        <begin position="10"/>
        <end position="62"/>
    </location>
</feature>
<organism evidence="2 3">
    <name type="scientific">Pseudomonas coronafaciens pv. coronafaciens</name>
    <dbReference type="NCBI Taxonomy" id="235275"/>
    <lineage>
        <taxon>Bacteria</taxon>
        <taxon>Pseudomonadati</taxon>
        <taxon>Pseudomonadota</taxon>
        <taxon>Gammaproteobacteria</taxon>
        <taxon>Pseudomonadales</taxon>
        <taxon>Pseudomonadaceae</taxon>
        <taxon>Pseudomonas</taxon>
        <taxon>Pseudomonas coronafaciens</taxon>
    </lineage>
</organism>
<reference evidence="2 3" key="1">
    <citation type="submission" date="2019-11" db="EMBL/GenBank/DDBJ databases">
        <title>Complete genome sequence of Pseudomonas syringae pv. coronafaciens isolate B19001 originated in imported oat cereal.</title>
        <authorList>
            <person name="Kim S.M."/>
            <person name="Lee B.C."/>
            <person name="Seo S.J."/>
            <person name="Lee J.E."/>
            <person name="Choi N.J."/>
            <person name="Park J.H."/>
        </authorList>
    </citation>
    <scope>NUCLEOTIDE SEQUENCE [LARGE SCALE GENOMIC DNA]</scope>
    <source>
        <strain evidence="2 3">B19001</strain>
    </source>
</reference>
<evidence type="ECO:0000313" key="3">
    <source>
        <dbReference type="Proteomes" id="UP000423413"/>
    </source>
</evidence>
<dbReference type="Proteomes" id="UP000423413">
    <property type="component" value="Chromosome"/>
</dbReference>
<dbReference type="GO" id="GO:0006260">
    <property type="term" value="P:DNA replication"/>
    <property type="evidence" value="ECO:0007669"/>
    <property type="project" value="InterPro"/>
</dbReference>